<reference evidence="2" key="1">
    <citation type="submission" date="2020-09" db="EMBL/GenBank/DDBJ databases">
        <title>Genome-Enabled Discovery of Anthraquinone Biosynthesis in Senna tora.</title>
        <authorList>
            <person name="Kang S.-H."/>
            <person name="Pandey R.P."/>
            <person name="Lee C.-M."/>
            <person name="Sim J.-S."/>
            <person name="Jeong J.-T."/>
            <person name="Choi B.-S."/>
            <person name="Jung M."/>
            <person name="Ginzburg D."/>
            <person name="Zhao K."/>
            <person name="Won S.Y."/>
            <person name="Oh T.-J."/>
            <person name="Yu Y."/>
            <person name="Kim N.-H."/>
            <person name="Lee O.R."/>
            <person name="Lee T.-H."/>
            <person name="Bashyal P."/>
            <person name="Kim T.-S."/>
            <person name="Lee W.-H."/>
            <person name="Kawkins C."/>
            <person name="Kim C.-K."/>
            <person name="Kim J.S."/>
            <person name="Ahn B.O."/>
            <person name="Rhee S.Y."/>
            <person name="Sohng J.K."/>
        </authorList>
    </citation>
    <scope>NUCLEOTIDE SEQUENCE</scope>
    <source>
        <tissue evidence="2">Leaf</tissue>
    </source>
</reference>
<feature type="compositionally biased region" description="Basic and acidic residues" evidence="1">
    <location>
        <begin position="1"/>
        <end position="12"/>
    </location>
</feature>
<keyword evidence="3" id="KW-1185">Reference proteome</keyword>
<evidence type="ECO:0000256" key="1">
    <source>
        <dbReference type="SAM" id="MobiDB-lite"/>
    </source>
</evidence>
<gene>
    <name evidence="2" type="ORF">G2W53_032981</name>
</gene>
<keyword evidence="2" id="KW-0548">Nucleotidyltransferase</keyword>
<dbReference type="OrthoDB" id="1000529at2759"/>
<dbReference type="EMBL" id="JAAIUW010000010">
    <property type="protein sequence ID" value="KAF7812005.1"/>
    <property type="molecule type" value="Genomic_DNA"/>
</dbReference>
<evidence type="ECO:0000313" key="3">
    <source>
        <dbReference type="Proteomes" id="UP000634136"/>
    </source>
</evidence>
<name>A0A834SXF8_9FABA</name>
<comment type="caution">
    <text evidence="2">The sequence shown here is derived from an EMBL/GenBank/DDBJ whole genome shotgun (WGS) entry which is preliminary data.</text>
</comment>
<accession>A0A834SXF8</accession>
<keyword evidence="2" id="KW-0808">Transferase</keyword>
<keyword evidence="2" id="KW-0239">DNA-directed DNA polymerase</keyword>
<organism evidence="2 3">
    <name type="scientific">Senna tora</name>
    <dbReference type="NCBI Taxonomy" id="362788"/>
    <lineage>
        <taxon>Eukaryota</taxon>
        <taxon>Viridiplantae</taxon>
        <taxon>Streptophyta</taxon>
        <taxon>Embryophyta</taxon>
        <taxon>Tracheophyta</taxon>
        <taxon>Spermatophyta</taxon>
        <taxon>Magnoliopsida</taxon>
        <taxon>eudicotyledons</taxon>
        <taxon>Gunneridae</taxon>
        <taxon>Pentapetalae</taxon>
        <taxon>rosids</taxon>
        <taxon>fabids</taxon>
        <taxon>Fabales</taxon>
        <taxon>Fabaceae</taxon>
        <taxon>Caesalpinioideae</taxon>
        <taxon>Cassia clade</taxon>
        <taxon>Senna</taxon>
    </lineage>
</organism>
<dbReference type="Proteomes" id="UP000634136">
    <property type="component" value="Unassembled WGS sequence"/>
</dbReference>
<feature type="region of interest" description="Disordered" evidence="1">
    <location>
        <begin position="1"/>
        <end position="24"/>
    </location>
</feature>
<dbReference type="AlphaFoldDB" id="A0A834SXF8"/>
<sequence length="82" mass="9523">MAEEKTLKELDAPPKQQAPLGLENEDPYNRLKEFHVVFSSMKPDRITEEQIKLRAFPFSLEDATKKVVVLFASRFYHELGTK</sequence>
<proteinExistence type="predicted"/>
<evidence type="ECO:0000313" key="2">
    <source>
        <dbReference type="EMBL" id="KAF7812005.1"/>
    </source>
</evidence>
<dbReference type="GO" id="GO:0003887">
    <property type="term" value="F:DNA-directed DNA polymerase activity"/>
    <property type="evidence" value="ECO:0007669"/>
    <property type="project" value="UniProtKB-KW"/>
</dbReference>
<protein>
    <submittedName>
        <fullName evidence="2">DNA-directed DNA polymerase</fullName>
    </submittedName>
</protein>